<accession>Q13XX9</accession>
<dbReference type="STRING" id="266265.Bxe_A1905"/>
<feature type="region of interest" description="Disordered" evidence="1">
    <location>
        <begin position="138"/>
        <end position="201"/>
    </location>
</feature>
<dbReference type="Proteomes" id="UP000001817">
    <property type="component" value="Chromosome 1"/>
</dbReference>
<keyword evidence="3" id="KW-1185">Reference proteome</keyword>
<gene>
    <name evidence="2" type="ORF">Bxe_A1905</name>
</gene>
<evidence type="ECO:0000313" key="2">
    <source>
        <dbReference type="EMBL" id="ABE31060.1"/>
    </source>
</evidence>
<feature type="compositionally biased region" description="Basic and acidic residues" evidence="1">
    <location>
        <begin position="161"/>
        <end position="185"/>
    </location>
</feature>
<organism evidence="2 3">
    <name type="scientific">Paraburkholderia xenovorans (strain LB400)</name>
    <dbReference type="NCBI Taxonomy" id="266265"/>
    <lineage>
        <taxon>Bacteria</taxon>
        <taxon>Pseudomonadati</taxon>
        <taxon>Pseudomonadota</taxon>
        <taxon>Betaproteobacteria</taxon>
        <taxon>Burkholderiales</taxon>
        <taxon>Burkholderiaceae</taxon>
        <taxon>Paraburkholderia</taxon>
    </lineage>
</organism>
<proteinExistence type="predicted"/>
<sequence length="201" mass="21973">MQGVENVKDAYERRALLLHLGDVLEAVNRLMICSGDKEGKQDKQTVHEAVAAHDSLEGLPLLTHVSPSMTTRDFVEHATAAFLSWPRELLELELDREQLARTVQQALFTGNAQGWQDYVATLRKAVAWFGANLKPVEAGEQPGEAATGADTQQPDPLADADTGRPDAGDIERDSGDRSQAARESVENGGRLYPSWPWKSGV</sequence>
<reference evidence="2 3" key="1">
    <citation type="journal article" date="2006" name="Proc. Natl. Acad. Sci. U.S.A.">
        <title>Burkholderia xenovorans LB400 harbors a multi-replicon, 9.73-Mbp genome shaped for versatility.</title>
        <authorList>
            <person name="Chain P.S."/>
            <person name="Denef V.J."/>
            <person name="Konstantinidis K.T."/>
            <person name="Vergez L.M."/>
            <person name="Agullo L."/>
            <person name="Reyes V.L."/>
            <person name="Hauser L."/>
            <person name="Cordova M."/>
            <person name="Gomez L."/>
            <person name="Gonzalez M."/>
            <person name="Land M."/>
            <person name="Lao V."/>
            <person name="Larimer F."/>
            <person name="LiPuma J.J."/>
            <person name="Mahenthiralingam E."/>
            <person name="Malfatti S.A."/>
            <person name="Marx C.J."/>
            <person name="Parnell J.J."/>
            <person name="Ramette A."/>
            <person name="Richardson P."/>
            <person name="Seeger M."/>
            <person name="Smith D."/>
            <person name="Spilker T."/>
            <person name="Sul W.J."/>
            <person name="Tsoi T.V."/>
            <person name="Ulrich L.E."/>
            <person name="Zhulin I.B."/>
            <person name="Tiedje J.M."/>
        </authorList>
    </citation>
    <scope>NUCLEOTIDE SEQUENCE [LARGE SCALE GENOMIC DNA]</scope>
    <source>
        <strain evidence="2 3">LB400</strain>
    </source>
</reference>
<dbReference type="KEGG" id="bxe:Bxe_A1905"/>
<dbReference type="eggNOG" id="ENOG5030CYD">
    <property type="taxonomic scope" value="Bacteria"/>
</dbReference>
<name>Q13XX9_PARXL</name>
<dbReference type="AlphaFoldDB" id="Q13XX9"/>
<dbReference type="EMBL" id="CP000270">
    <property type="protein sequence ID" value="ABE31060.1"/>
    <property type="molecule type" value="Genomic_DNA"/>
</dbReference>
<evidence type="ECO:0000313" key="3">
    <source>
        <dbReference type="Proteomes" id="UP000001817"/>
    </source>
</evidence>
<protein>
    <submittedName>
        <fullName evidence="2">Uncharacterized protein</fullName>
    </submittedName>
</protein>
<evidence type="ECO:0000256" key="1">
    <source>
        <dbReference type="SAM" id="MobiDB-lite"/>
    </source>
</evidence>